<evidence type="ECO:0000313" key="3">
    <source>
        <dbReference type="WBParaSite" id="Csp11.Scaffold629.g11490.t1"/>
    </source>
</evidence>
<name>A0A1I7TT22_9PELO</name>
<dbReference type="Proteomes" id="UP000095282">
    <property type="component" value="Unplaced"/>
</dbReference>
<protein>
    <submittedName>
        <fullName evidence="3">Uncharacterized protein</fullName>
    </submittedName>
</protein>
<feature type="transmembrane region" description="Helical" evidence="1">
    <location>
        <begin position="147"/>
        <end position="167"/>
    </location>
</feature>
<feature type="transmembrane region" description="Helical" evidence="1">
    <location>
        <begin position="121"/>
        <end position="141"/>
    </location>
</feature>
<accession>A0A1I7TT22</accession>
<keyword evidence="1" id="KW-0472">Membrane</keyword>
<feature type="transmembrane region" description="Helical" evidence="1">
    <location>
        <begin position="71"/>
        <end position="91"/>
    </location>
</feature>
<keyword evidence="1" id="KW-1133">Transmembrane helix</keyword>
<evidence type="ECO:0000256" key="1">
    <source>
        <dbReference type="SAM" id="Phobius"/>
    </source>
</evidence>
<dbReference type="AlphaFoldDB" id="A0A1I7TT22"/>
<proteinExistence type="predicted"/>
<reference evidence="3" key="1">
    <citation type="submission" date="2016-11" db="UniProtKB">
        <authorList>
            <consortium name="WormBaseParasite"/>
        </authorList>
    </citation>
    <scope>IDENTIFICATION</scope>
</reference>
<keyword evidence="2" id="KW-1185">Reference proteome</keyword>
<evidence type="ECO:0000313" key="2">
    <source>
        <dbReference type="Proteomes" id="UP000095282"/>
    </source>
</evidence>
<sequence>MKATDRTASPRFEGGYAPVPRPEQVQDRGCCSTIWSGCSKTYTPSVLTLLIYLLATTLVIIAMIFDDITIPRLLTGILAAIVYVTVVLSVYMDLARENHAPHDGNQDLLIAKVKKLMYTKVKFHAIITWLTTVMVMTTPIVDDDVLWLELLVTIASMGAVLIIGANVEPPRDNSRERV</sequence>
<feature type="transmembrane region" description="Helical" evidence="1">
    <location>
        <begin position="46"/>
        <end position="65"/>
    </location>
</feature>
<dbReference type="eggNOG" id="ENOG502TJ5P">
    <property type="taxonomic scope" value="Eukaryota"/>
</dbReference>
<keyword evidence="1" id="KW-0812">Transmembrane</keyword>
<dbReference type="WBParaSite" id="Csp11.Scaffold629.g11490.t1">
    <property type="protein sequence ID" value="Csp11.Scaffold629.g11490.t1"/>
    <property type="gene ID" value="Csp11.Scaffold629.g11490"/>
</dbReference>
<organism evidence="2 3">
    <name type="scientific">Caenorhabditis tropicalis</name>
    <dbReference type="NCBI Taxonomy" id="1561998"/>
    <lineage>
        <taxon>Eukaryota</taxon>
        <taxon>Metazoa</taxon>
        <taxon>Ecdysozoa</taxon>
        <taxon>Nematoda</taxon>
        <taxon>Chromadorea</taxon>
        <taxon>Rhabditida</taxon>
        <taxon>Rhabditina</taxon>
        <taxon>Rhabditomorpha</taxon>
        <taxon>Rhabditoidea</taxon>
        <taxon>Rhabditidae</taxon>
        <taxon>Peloderinae</taxon>
        <taxon>Caenorhabditis</taxon>
    </lineage>
</organism>